<evidence type="ECO:0000256" key="4">
    <source>
        <dbReference type="ARBA" id="ARBA00022679"/>
    </source>
</evidence>
<feature type="transmembrane region" description="Helical" evidence="7">
    <location>
        <begin position="20"/>
        <end position="43"/>
    </location>
</feature>
<dbReference type="Pfam" id="PF01704">
    <property type="entry name" value="UDPGP"/>
    <property type="match status" value="2"/>
</dbReference>
<comment type="catalytic activity">
    <reaction evidence="6">
        <text>N-acetyl-alpha-D-glucosamine 1-phosphate + UTP + H(+) = UDP-N-acetyl-alpha-D-glucosamine + diphosphate</text>
        <dbReference type="Rhea" id="RHEA:13509"/>
        <dbReference type="ChEBI" id="CHEBI:15378"/>
        <dbReference type="ChEBI" id="CHEBI:33019"/>
        <dbReference type="ChEBI" id="CHEBI:46398"/>
        <dbReference type="ChEBI" id="CHEBI:57705"/>
        <dbReference type="ChEBI" id="CHEBI:57776"/>
        <dbReference type="EC" id="2.7.7.23"/>
    </reaction>
</comment>
<dbReference type="InterPro" id="IPR039741">
    <property type="entry name" value="UDP-sugar_pyrophosphorylase"/>
</dbReference>
<dbReference type="SUPFAM" id="SSF53448">
    <property type="entry name" value="Nucleotide-diphospho-sugar transferases"/>
    <property type="match status" value="2"/>
</dbReference>
<keyword evidence="7" id="KW-1133">Transmembrane helix</keyword>
<dbReference type="OrthoDB" id="532420at2759"/>
<dbReference type="GO" id="GO:0006048">
    <property type="term" value="P:UDP-N-acetylglucosamine biosynthetic process"/>
    <property type="evidence" value="ECO:0007669"/>
    <property type="project" value="TreeGrafter"/>
</dbReference>
<evidence type="ECO:0000313" key="9">
    <source>
        <dbReference type="Proteomes" id="UP001165083"/>
    </source>
</evidence>
<proteinExistence type="inferred from homology"/>
<evidence type="ECO:0000256" key="7">
    <source>
        <dbReference type="SAM" id="Phobius"/>
    </source>
</evidence>
<dbReference type="InterPro" id="IPR002618">
    <property type="entry name" value="UDPGP_fam"/>
</dbReference>
<comment type="pathway">
    <text evidence="1">Nucleotide-sugar biosynthesis; UDP-N-acetyl-alpha-D-glucosamine biosynthesis; UDP-N-acetyl-alpha-D-glucosamine from N-acetyl-alpha-D-glucosamine 1-phosphate: step 1/1.</text>
</comment>
<dbReference type="EC" id="2.7.7.23" evidence="3"/>
<organism evidence="8 9">
    <name type="scientific">Phytophthora lilii</name>
    <dbReference type="NCBI Taxonomy" id="2077276"/>
    <lineage>
        <taxon>Eukaryota</taxon>
        <taxon>Sar</taxon>
        <taxon>Stramenopiles</taxon>
        <taxon>Oomycota</taxon>
        <taxon>Peronosporomycetes</taxon>
        <taxon>Peronosporales</taxon>
        <taxon>Peronosporaceae</taxon>
        <taxon>Phytophthora</taxon>
    </lineage>
</organism>
<name>A0A9W6WEZ8_9STRA</name>
<keyword evidence="7" id="KW-0812">Transmembrane</keyword>
<protein>
    <recommendedName>
        <fullName evidence="3">UDP-N-acetylglucosamine diphosphorylase</fullName>
        <ecNumber evidence="3">2.7.7.23</ecNumber>
    </recommendedName>
</protein>
<gene>
    <name evidence="8" type="ORF">Plil01_000070000</name>
</gene>
<dbReference type="Proteomes" id="UP001165083">
    <property type="component" value="Unassembled WGS sequence"/>
</dbReference>
<evidence type="ECO:0000256" key="5">
    <source>
        <dbReference type="ARBA" id="ARBA00022695"/>
    </source>
</evidence>
<dbReference type="CDD" id="cd04193">
    <property type="entry name" value="UDPGlcNAc_PPase"/>
    <property type="match status" value="2"/>
</dbReference>
<keyword evidence="5" id="KW-0548">Nucleotidyltransferase</keyword>
<dbReference type="FunFam" id="3.90.550.10:FF:000075">
    <property type="entry name" value="Probable UDP-N-acetylglucosamine pyrophosphorylase"/>
    <property type="match status" value="1"/>
</dbReference>
<sequence>MHNSAYYPVLSERSSSELLLSILNVMVYAALEFASLVMTTIVLKGTLGFSSLQQLEFVLETQAQNIQNKLTVTFLYAMQISLVHLGSHTETPFYAVSIQKQFFDITGADFSFTLHADKSSLCCIVIASLKQLFVQGFGLGMPRLEALDLELLQSIFQASTQAETAETGTIEPLDSYDLLEQCSAEDKQRWVDRGLEAISKGQVCALVLSGGQGTRLGFAGPKGMYNIGLPSEKSLFQLFAERLLALKGLAASKFPSRPRDAIQIPFYVMTSQMNHETTVGFFREHKFFGLKESQMFFFPQGTLPCFTTDGKLILESGHKLATASDGNGGIYKALESSGALAKLQACGVKYLHVFSVDNALCKAADPAFLGYCIDKKADCGNKVVWKASPDDRVGVVAKRNDRFCVIEYTEIDREMAERVDPRTGKLVFGAANICNHFYTIDFLVDVVLPNSSLAYHVAHKKIPMADDKGTTYTPTSKSGIKLESFIFDVFPLSSRMAVLSVPRETEFAPVKNPPGTPTDSPDSARHMMHDEATAWLLAAATSITKGAEDVDSFVHEKLEKAQRIEISPLVSYNGEGLETRVKSLMEGLPQEVIRLESRNLMANANSIPASVRHTFEKAGQGHVFRFVDAGKITVQDACDLAESLRQYDPSQLADLFNRSTSADSAIAVADDEVTPLEEGVVHQLSETSPELKKKWLDLGLEAVSKGMAGALVLSGGQGTRLGFAGPKGMYDIGLPSGKSLFEIFAQRIAKVQELAQKRFDLDDTPKIPLLIMTSEMNHEATVSFFRHNGYFGLSRNQLHFFCQGTLPCFTEDGKFILETASQLARASDGNGGIYPALKRSGLLDHLGANNVQYLHVFSVDNVLCKVADPVFIGYCIDQDADCANKVVWKTRPEESVGVVAKRNGAYCVVEYSELDRAASERVDPATGKLSFGAANICNHFFRLDFLQRCCNQSDAEYHVAKKKIPHVNDEGTATIAPTSNTGIKLETFIFDVFPLSKSMKVLGVAREDEFAPVKNAPGAASDSPDTARQLISNQCKRWLLDAGAVFADSEPDAICEILPTLSYNGEGLKEVAQQLNQDPWLQHVSK</sequence>
<dbReference type="GO" id="GO:0003977">
    <property type="term" value="F:UDP-N-acetylglucosamine diphosphorylase activity"/>
    <property type="evidence" value="ECO:0007669"/>
    <property type="project" value="UniProtKB-EC"/>
</dbReference>
<evidence type="ECO:0000313" key="8">
    <source>
        <dbReference type="EMBL" id="GMF09831.1"/>
    </source>
</evidence>
<evidence type="ECO:0000256" key="6">
    <source>
        <dbReference type="ARBA" id="ARBA00048493"/>
    </source>
</evidence>
<accession>A0A9W6WEZ8</accession>
<dbReference type="PANTHER" id="PTHR11952">
    <property type="entry name" value="UDP- GLUCOSE PYROPHOSPHORYLASE"/>
    <property type="match status" value="1"/>
</dbReference>
<keyword evidence="9" id="KW-1185">Reference proteome</keyword>
<dbReference type="InterPro" id="IPR029044">
    <property type="entry name" value="Nucleotide-diphossugar_trans"/>
</dbReference>
<evidence type="ECO:0000256" key="1">
    <source>
        <dbReference type="ARBA" id="ARBA00005208"/>
    </source>
</evidence>
<dbReference type="EMBL" id="BSXW01000020">
    <property type="protein sequence ID" value="GMF09831.1"/>
    <property type="molecule type" value="Genomic_DNA"/>
</dbReference>
<reference evidence="8" key="1">
    <citation type="submission" date="2023-04" db="EMBL/GenBank/DDBJ databases">
        <title>Phytophthora lilii NBRC 32176.</title>
        <authorList>
            <person name="Ichikawa N."/>
            <person name="Sato H."/>
            <person name="Tonouchi N."/>
        </authorList>
    </citation>
    <scope>NUCLEOTIDE SEQUENCE</scope>
    <source>
        <strain evidence="8">NBRC 32176</strain>
    </source>
</reference>
<evidence type="ECO:0000256" key="2">
    <source>
        <dbReference type="ARBA" id="ARBA00010401"/>
    </source>
</evidence>
<keyword evidence="4" id="KW-0808">Transferase</keyword>
<dbReference type="AlphaFoldDB" id="A0A9W6WEZ8"/>
<comment type="similarity">
    <text evidence="2">Belongs to the UDPGP type 1 family.</text>
</comment>
<dbReference type="Gene3D" id="3.90.550.10">
    <property type="entry name" value="Spore Coat Polysaccharide Biosynthesis Protein SpsA, Chain A"/>
    <property type="match status" value="2"/>
</dbReference>
<keyword evidence="7" id="KW-0472">Membrane</keyword>
<evidence type="ECO:0000256" key="3">
    <source>
        <dbReference type="ARBA" id="ARBA00012457"/>
    </source>
</evidence>
<comment type="caution">
    <text evidence="8">The sequence shown here is derived from an EMBL/GenBank/DDBJ whole genome shotgun (WGS) entry which is preliminary data.</text>
</comment>
<dbReference type="PANTHER" id="PTHR11952:SF2">
    <property type="entry name" value="LD24639P"/>
    <property type="match status" value="1"/>
</dbReference>